<name>A0A0C3AUF6_SERVB</name>
<organism evidence="1 2">
    <name type="scientific">Serendipita vermifera MAFF 305830</name>
    <dbReference type="NCBI Taxonomy" id="933852"/>
    <lineage>
        <taxon>Eukaryota</taxon>
        <taxon>Fungi</taxon>
        <taxon>Dikarya</taxon>
        <taxon>Basidiomycota</taxon>
        <taxon>Agaricomycotina</taxon>
        <taxon>Agaricomycetes</taxon>
        <taxon>Sebacinales</taxon>
        <taxon>Serendipitaceae</taxon>
        <taxon>Serendipita</taxon>
    </lineage>
</organism>
<evidence type="ECO:0000313" key="2">
    <source>
        <dbReference type="Proteomes" id="UP000054097"/>
    </source>
</evidence>
<dbReference type="HOGENOM" id="CLU_2211589_0_0_1"/>
<dbReference type="EMBL" id="KN824294">
    <property type="protein sequence ID" value="KIM28190.1"/>
    <property type="molecule type" value="Genomic_DNA"/>
</dbReference>
<keyword evidence="2" id="KW-1185">Reference proteome</keyword>
<evidence type="ECO:0000313" key="1">
    <source>
        <dbReference type="EMBL" id="KIM28190.1"/>
    </source>
</evidence>
<reference evidence="2" key="2">
    <citation type="submission" date="2015-01" db="EMBL/GenBank/DDBJ databases">
        <title>Evolutionary Origins and Diversification of the Mycorrhizal Mutualists.</title>
        <authorList>
            <consortium name="DOE Joint Genome Institute"/>
            <consortium name="Mycorrhizal Genomics Consortium"/>
            <person name="Kohler A."/>
            <person name="Kuo A."/>
            <person name="Nagy L.G."/>
            <person name="Floudas D."/>
            <person name="Copeland A."/>
            <person name="Barry K.W."/>
            <person name="Cichocki N."/>
            <person name="Veneault-Fourrey C."/>
            <person name="LaButti K."/>
            <person name="Lindquist E.A."/>
            <person name="Lipzen A."/>
            <person name="Lundell T."/>
            <person name="Morin E."/>
            <person name="Murat C."/>
            <person name="Riley R."/>
            <person name="Ohm R."/>
            <person name="Sun H."/>
            <person name="Tunlid A."/>
            <person name="Henrissat B."/>
            <person name="Grigoriev I.V."/>
            <person name="Hibbett D.S."/>
            <person name="Martin F."/>
        </authorList>
    </citation>
    <scope>NUCLEOTIDE SEQUENCE [LARGE SCALE GENOMIC DNA]</scope>
    <source>
        <strain evidence="2">MAFF 305830</strain>
    </source>
</reference>
<protein>
    <submittedName>
        <fullName evidence="1">Uncharacterized protein</fullName>
    </submittedName>
</protein>
<sequence>MYEVILGSCGIRCVCMNGHPSSSCSLPWTSSGNGVCPGDVRNNGRAEAIDMIMVINARLVMLKPIVGKELCSAIQSMGIAAGKLVRVMMGCWETVRLVLLVSARRTW</sequence>
<accession>A0A0C3AUF6</accession>
<proteinExistence type="predicted"/>
<dbReference type="AlphaFoldDB" id="A0A0C3AUF6"/>
<dbReference type="Proteomes" id="UP000054097">
    <property type="component" value="Unassembled WGS sequence"/>
</dbReference>
<reference evidence="1 2" key="1">
    <citation type="submission" date="2014-04" db="EMBL/GenBank/DDBJ databases">
        <authorList>
            <consortium name="DOE Joint Genome Institute"/>
            <person name="Kuo A."/>
            <person name="Zuccaro A."/>
            <person name="Kohler A."/>
            <person name="Nagy L.G."/>
            <person name="Floudas D."/>
            <person name="Copeland A."/>
            <person name="Barry K.W."/>
            <person name="Cichocki N."/>
            <person name="Veneault-Fourrey C."/>
            <person name="LaButti K."/>
            <person name="Lindquist E.A."/>
            <person name="Lipzen A."/>
            <person name="Lundell T."/>
            <person name="Morin E."/>
            <person name="Murat C."/>
            <person name="Sun H."/>
            <person name="Tunlid A."/>
            <person name="Henrissat B."/>
            <person name="Grigoriev I.V."/>
            <person name="Hibbett D.S."/>
            <person name="Martin F."/>
            <person name="Nordberg H.P."/>
            <person name="Cantor M.N."/>
            <person name="Hua S.X."/>
        </authorList>
    </citation>
    <scope>NUCLEOTIDE SEQUENCE [LARGE SCALE GENOMIC DNA]</scope>
    <source>
        <strain evidence="1 2">MAFF 305830</strain>
    </source>
</reference>
<gene>
    <name evidence="1" type="ORF">M408DRAFT_144161</name>
</gene>